<feature type="region of interest" description="Disordered" evidence="5">
    <location>
        <begin position="303"/>
        <end position="442"/>
    </location>
</feature>
<keyword evidence="7" id="KW-1185">Reference proteome</keyword>
<evidence type="ECO:0000256" key="1">
    <source>
        <dbReference type="ARBA" id="ARBA00008344"/>
    </source>
</evidence>
<keyword evidence="3" id="KW-0378">Hydrolase</keyword>
<dbReference type="PROSITE" id="PS51421">
    <property type="entry name" value="RAS"/>
    <property type="match status" value="1"/>
</dbReference>
<feature type="region of interest" description="Disordered" evidence="5">
    <location>
        <begin position="467"/>
        <end position="505"/>
    </location>
</feature>
<sequence length="769" mass="82720">MATSFKHGRRYEGKRISIVVLGAPGVGKSTLVNRFVTGMYHEKTWSSVDEIREKTIYFDRREITLEIHDMQGVDNNMGEANRARVSTMANNADGVVLCYAVDSSHSLRVVFDIYKLIWGLRIPDHAPVVLAGLRSDGVLVGKKVVTRLDGMKTVDTLGISRDHFHEVCSRKNKNVTSTFYSLVRQILAVQNQTILEHKNTRASRAPSMDSVSDANSIVKRSISAPGVQRLAKRLSMAPGSQSDLTEMDFVAIPEMTASVSVNDIVNRWSVCQANNGAASTGALNAASATESLGKSKRKQSLSTYSFSLSSKEKDSPVNGRNNRAEERKKTAGNTFGRRISTTSLRHQHQDHLQRRSSAALLRTSSSQTSTGLTRNGFKLGGDSSCSTSLSTNDGSNGSSGVCSPLSSGTTSPDQGTPSDASPRSRNGSLNESPADVSVSPNIGKSAIERQLAERQRAFSESSLVYNPVRSSQRRTKLRDQLQDQISSTDDTSASGIDDGSSKTGEANKVRFSRDYWSSRTDNLSACRLRLTLRHRHSMNDLGNASIETSDVNSFISAEKGTVQPAPRLLTRSPTDLQEAVGMMGMVMAAARTKSACTGTDLRENKQDSGISDCSSGASSEAASPNVSMSASATASHKSTKFASVTCSVPDLSSAASPVMNGEREQSPPVMKTVRSCATLGTPANAPPPVQLRPGDSSLELEKISVHNSPPARRSDEAIPTVTYSKSKVLKSKSSETNLLLKLKQSIFKGKSKTPKAEKRATATQPVGQD</sequence>
<dbReference type="InterPro" id="IPR001806">
    <property type="entry name" value="Small_GTPase"/>
</dbReference>
<dbReference type="InterPro" id="IPR051065">
    <property type="entry name" value="Ras-related_GTPase"/>
</dbReference>
<dbReference type="eggNOG" id="KOG0395">
    <property type="taxonomic scope" value="Eukaryota"/>
</dbReference>
<dbReference type="PROSITE" id="PS51419">
    <property type="entry name" value="RAB"/>
    <property type="match status" value="1"/>
</dbReference>
<dbReference type="EC" id="3.6.5.2" evidence="2"/>
<evidence type="ECO:0000256" key="4">
    <source>
        <dbReference type="ARBA" id="ARBA00048098"/>
    </source>
</evidence>
<proteinExistence type="inferred from homology"/>
<dbReference type="Pfam" id="PF00071">
    <property type="entry name" value="Ras"/>
    <property type="match status" value="1"/>
</dbReference>
<organism evidence="6 7">
    <name type="scientific">Sphaeroforma arctica JP610</name>
    <dbReference type="NCBI Taxonomy" id="667725"/>
    <lineage>
        <taxon>Eukaryota</taxon>
        <taxon>Ichthyosporea</taxon>
        <taxon>Ichthyophonida</taxon>
        <taxon>Sphaeroforma</taxon>
    </lineage>
</organism>
<dbReference type="AlphaFoldDB" id="A0A0L0GFX1"/>
<feature type="compositionally biased region" description="Polar residues" evidence="5">
    <location>
        <begin position="482"/>
        <end position="494"/>
    </location>
</feature>
<reference evidence="6 7" key="1">
    <citation type="submission" date="2011-02" db="EMBL/GenBank/DDBJ databases">
        <title>The Genome Sequence of Sphaeroforma arctica JP610.</title>
        <authorList>
            <consortium name="The Broad Institute Genome Sequencing Platform"/>
            <person name="Russ C."/>
            <person name="Cuomo C."/>
            <person name="Young S.K."/>
            <person name="Zeng Q."/>
            <person name="Gargeya S."/>
            <person name="Alvarado L."/>
            <person name="Berlin A."/>
            <person name="Chapman S.B."/>
            <person name="Chen Z."/>
            <person name="Freedman E."/>
            <person name="Gellesch M."/>
            <person name="Goldberg J."/>
            <person name="Griggs A."/>
            <person name="Gujja S."/>
            <person name="Heilman E."/>
            <person name="Heiman D."/>
            <person name="Howarth C."/>
            <person name="Mehta T."/>
            <person name="Neiman D."/>
            <person name="Pearson M."/>
            <person name="Roberts A."/>
            <person name="Saif S."/>
            <person name="Shea T."/>
            <person name="Shenoy N."/>
            <person name="Sisk P."/>
            <person name="Stolte C."/>
            <person name="Sykes S."/>
            <person name="White J."/>
            <person name="Yandava C."/>
            <person name="Burger G."/>
            <person name="Gray M.W."/>
            <person name="Holland P.W.H."/>
            <person name="King N."/>
            <person name="Lang F.B.F."/>
            <person name="Roger A.J."/>
            <person name="Ruiz-Trillo I."/>
            <person name="Haas B."/>
            <person name="Nusbaum C."/>
            <person name="Birren B."/>
        </authorList>
    </citation>
    <scope>NUCLEOTIDE SEQUENCE [LARGE SCALE GENOMIC DNA]</scope>
    <source>
        <strain evidence="6 7">JP610</strain>
    </source>
</reference>
<name>A0A0L0GFX1_9EUKA</name>
<feature type="compositionally biased region" description="Polar residues" evidence="5">
    <location>
        <begin position="383"/>
        <end position="431"/>
    </location>
</feature>
<dbReference type="GO" id="GO:0005525">
    <property type="term" value="F:GTP binding"/>
    <property type="evidence" value="ECO:0007669"/>
    <property type="project" value="InterPro"/>
</dbReference>
<evidence type="ECO:0000313" key="6">
    <source>
        <dbReference type="EMBL" id="KNC87178.1"/>
    </source>
</evidence>
<evidence type="ECO:0000313" key="7">
    <source>
        <dbReference type="Proteomes" id="UP000054560"/>
    </source>
</evidence>
<feature type="region of interest" description="Disordered" evidence="5">
    <location>
        <begin position="597"/>
        <end position="625"/>
    </location>
</feature>
<dbReference type="PANTHER" id="PTHR45704">
    <property type="entry name" value="RAS-LIKE FAMILY MEMBER 11"/>
    <property type="match status" value="1"/>
</dbReference>
<dbReference type="RefSeq" id="XP_014161080.1">
    <property type="nucleotide sequence ID" value="XM_014305605.1"/>
</dbReference>
<comment type="similarity">
    <text evidence="1">Belongs to the small GTPase superfamily. Ras family.</text>
</comment>
<accession>A0A0L0GFX1</accession>
<protein>
    <recommendedName>
        <fullName evidence="2">small monomeric GTPase</fullName>
        <ecNumber evidence="2">3.6.5.2</ecNumber>
    </recommendedName>
</protein>
<dbReference type="Gene3D" id="3.40.50.300">
    <property type="entry name" value="P-loop containing nucleotide triphosphate hydrolases"/>
    <property type="match status" value="1"/>
</dbReference>
<dbReference type="GeneID" id="25901210"/>
<dbReference type="Proteomes" id="UP000054560">
    <property type="component" value="Unassembled WGS sequence"/>
</dbReference>
<dbReference type="OrthoDB" id="265044at2759"/>
<dbReference type="SUPFAM" id="SSF52540">
    <property type="entry name" value="P-loop containing nucleoside triphosphate hydrolases"/>
    <property type="match status" value="1"/>
</dbReference>
<dbReference type="STRING" id="667725.A0A0L0GFX1"/>
<dbReference type="GO" id="GO:0003925">
    <property type="term" value="F:G protein activity"/>
    <property type="evidence" value="ECO:0007669"/>
    <property type="project" value="UniProtKB-EC"/>
</dbReference>
<dbReference type="SMART" id="SM00175">
    <property type="entry name" value="RAB"/>
    <property type="match status" value="1"/>
</dbReference>
<evidence type="ECO:0000256" key="3">
    <source>
        <dbReference type="ARBA" id="ARBA00022801"/>
    </source>
</evidence>
<gene>
    <name evidence="6" type="ORF">SARC_00706</name>
</gene>
<dbReference type="PRINTS" id="PR00449">
    <property type="entry name" value="RASTRNSFRMNG"/>
</dbReference>
<dbReference type="EMBL" id="KQ241620">
    <property type="protein sequence ID" value="KNC87178.1"/>
    <property type="molecule type" value="Genomic_DNA"/>
</dbReference>
<evidence type="ECO:0000256" key="2">
    <source>
        <dbReference type="ARBA" id="ARBA00011984"/>
    </source>
</evidence>
<comment type="catalytic activity">
    <reaction evidence="4">
        <text>GTP + H2O = GDP + phosphate + H(+)</text>
        <dbReference type="Rhea" id="RHEA:19669"/>
        <dbReference type="ChEBI" id="CHEBI:15377"/>
        <dbReference type="ChEBI" id="CHEBI:15378"/>
        <dbReference type="ChEBI" id="CHEBI:37565"/>
        <dbReference type="ChEBI" id="CHEBI:43474"/>
        <dbReference type="ChEBI" id="CHEBI:58189"/>
        <dbReference type="EC" id="3.6.5.2"/>
    </reaction>
</comment>
<feature type="compositionally biased region" description="Low complexity" evidence="5">
    <location>
        <begin position="355"/>
        <end position="374"/>
    </location>
</feature>
<evidence type="ECO:0000256" key="5">
    <source>
        <dbReference type="SAM" id="MobiDB-lite"/>
    </source>
</evidence>
<feature type="region of interest" description="Disordered" evidence="5">
    <location>
        <begin position="747"/>
        <end position="769"/>
    </location>
</feature>
<dbReference type="SMART" id="SM00173">
    <property type="entry name" value="RAS"/>
    <property type="match status" value="1"/>
</dbReference>
<dbReference type="InterPro" id="IPR027417">
    <property type="entry name" value="P-loop_NTPase"/>
</dbReference>
<feature type="compositionally biased region" description="Low complexity" evidence="5">
    <location>
        <begin position="607"/>
        <end position="625"/>
    </location>
</feature>